<organism evidence="2 3">
    <name type="scientific">Trifolium medium</name>
    <dbReference type="NCBI Taxonomy" id="97028"/>
    <lineage>
        <taxon>Eukaryota</taxon>
        <taxon>Viridiplantae</taxon>
        <taxon>Streptophyta</taxon>
        <taxon>Embryophyta</taxon>
        <taxon>Tracheophyta</taxon>
        <taxon>Spermatophyta</taxon>
        <taxon>Magnoliopsida</taxon>
        <taxon>eudicotyledons</taxon>
        <taxon>Gunneridae</taxon>
        <taxon>Pentapetalae</taxon>
        <taxon>rosids</taxon>
        <taxon>fabids</taxon>
        <taxon>Fabales</taxon>
        <taxon>Fabaceae</taxon>
        <taxon>Papilionoideae</taxon>
        <taxon>50 kb inversion clade</taxon>
        <taxon>NPAAA clade</taxon>
        <taxon>Hologalegina</taxon>
        <taxon>IRL clade</taxon>
        <taxon>Trifolieae</taxon>
        <taxon>Trifolium</taxon>
    </lineage>
</organism>
<dbReference type="PANTHER" id="PTHR45023:SF4">
    <property type="entry name" value="GLYCINE-RICH PROTEIN-RELATED"/>
    <property type="match status" value="1"/>
</dbReference>
<keyword evidence="3" id="KW-1185">Reference proteome</keyword>
<evidence type="ECO:0000313" key="3">
    <source>
        <dbReference type="Proteomes" id="UP000265520"/>
    </source>
</evidence>
<evidence type="ECO:0000256" key="1">
    <source>
        <dbReference type="SAM" id="MobiDB-lite"/>
    </source>
</evidence>
<accession>A0A392RP19</accession>
<dbReference type="AlphaFoldDB" id="A0A392RP19"/>
<dbReference type="Proteomes" id="UP000265520">
    <property type="component" value="Unassembled WGS sequence"/>
</dbReference>
<dbReference type="GO" id="GO:0016740">
    <property type="term" value="F:transferase activity"/>
    <property type="evidence" value="ECO:0007669"/>
    <property type="project" value="UniProtKB-KW"/>
</dbReference>
<keyword evidence="2" id="KW-0808">Transferase</keyword>
<dbReference type="EMBL" id="LXQA010245459">
    <property type="protein sequence ID" value="MCI37520.1"/>
    <property type="molecule type" value="Genomic_DNA"/>
</dbReference>
<dbReference type="PANTHER" id="PTHR45023">
    <property type="match status" value="1"/>
</dbReference>
<feature type="non-terminal residue" evidence="2">
    <location>
        <position position="104"/>
    </location>
</feature>
<reference evidence="2 3" key="1">
    <citation type="journal article" date="2018" name="Front. Plant Sci.">
        <title>Red Clover (Trifolium pratense) and Zigzag Clover (T. medium) - A Picture of Genomic Similarities and Differences.</title>
        <authorList>
            <person name="Dluhosova J."/>
            <person name="Istvanek J."/>
            <person name="Nedelnik J."/>
            <person name="Repkova J."/>
        </authorList>
    </citation>
    <scope>NUCLEOTIDE SEQUENCE [LARGE SCALE GENOMIC DNA]</scope>
    <source>
        <strain evidence="3">cv. 10/8</strain>
        <tissue evidence="2">Leaf</tissue>
    </source>
</reference>
<evidence type="ECO:0000313" key="2">
    <source>
        <dbReference type="EMBL" id="MCI37520.1"/>
    </source>
</evidence>
<proteinExistence type="predicted"/>
<sequence>MFQPPPTNNEESLNAESKSAVGSTTDSQGPVLSTQDGLENITFNEGERSIQKKNRVRFSEEDDKLLIQTWLNISKDSIVGVDQKVDSFWGRIKDDYNNYRGQLI</sequence>
<feature type="compositionally biased region" description="Polar residues" evidence="1">
    <location>
        <begin position="8"/>
        <end position="43"/>
    </location>
</feature>
<comment type="caution">
    <text evidence="2">The sequence shown here is derived from an EMBL/GenBank/DDBJ whole genome shotgun (WGS) entry which is preliminary data.</text>
</comment>
<name>A0A392RP19_9FABA</name>
<protein>
    <submittedName>
        <fullName evidence="2">Glutathione S-transferase T2-like</fullName>
    </submittedName>
</protein>
<feature type="region of interest" description="Disordered" evidence="1">
    <location>
        <begin position="1"/>
        <end position="46"/>
    </location>
</feature>